<evidence type="ECO:0000256" key="1">
    <source>
        <dbReference type="SAM" id="SignalP"/>
    </source>
</evidence>
<dbReference type="Gene3D" id="3.40.190.10">
    <property type="entry name" value="Periplasmic binding protein-like II"/>
    <property type="match status" value="1"/>
</dbReference>
<dbReference type="InterPro" id="IPR050490">
    <property type="entry name" value="Bact_solute-bd_prot1"/>
</dbReference>
<name>A0A1H1YZ63_9ACTN</name>
<organism evidence="2 3">
    <name type="scientific">Microlunatus soli</name>
    <dbReference type="NCBI Taxonomy" id="630515"/>
    <lineage>
        <taxon>Bacteria</taxon>
        <taxon>Bacillati</taxon>
        <taxon>Actinomycetota</taxon>
        <taxon>Actinomycetes</taxon>
        <taxon>Propionibacteriales</taxon>
        <taxon>Propionibacteriaceae</taxon>
        <taxon>Microlunatus</taxon>
    </lineage>
</organism>
<gene>
    <name evidence="2" type="ORF">SAMN04489812_4873</name>
</gene>
<dbReference type="EMBL" id="LT629772">
    <property type="protein sequence ID" value="SDT26693.1"/>
    <property type="molecule type" value="Genomic_DNA"/>
</dbReference>
<dbReference type="OrthoDB" id="3718433at2"/>
<dbReference type="AlphaFoldDB" id="A0A1H1YZ63"/>
<dbReference type="Pfam" id="PF01547">
    <property type="entry name" value="SBP_bac_1"/>
    <property type="match status" value="1"/>
</dbReference>
<reference evidence="2 3" key="1">
    <citation type="submission" date="2016-10" db="EMBL/GenBank/DDBJ databases">
        <authorList>
            <person name="de Groot N.N."/>
        </authorList>
    </citation>
    <scope>NUCLEOTIDE SEQUENCE [LARGE SCALE GENOMIC DNA]</scope>
    <source>
        <strain evidence="2 3">DSM 21800</strain>
    </source>
</reference>
<keyword evidence="3" id="KW-1185">Reference proteome</keyword>
<keyword evidence="1" id="KW-0732">Signal</keyword>
<protein>
    <submittedName>
        <fullName evidence="2">ABC-type glycerol-3-phosphate transport system, substrate-binding protein</fullName>
    </submittedName>
</protein>
<dbReference type="RefSeq" id="WP_091528321.1">
    <property type="nucleotide sequence ID" value="NZ_LT629772.1"/>
</dbReference>
<proteinExistence type="predicted"/>
<dbReference type="Proteomes" id="UP000199103">
    <property type="component" value="Chromosome I"/>
</dbReference>
<accession>A0A1H1YZ63</accession>
<sequence>MYRRLVAAVSTLLAASLTLTGCVSAGGGGDSSPAESRAPGEKITLSFSSSAFQPGTIKETTKIVDAWNAAHPDIQVQYQKVSPDDAHDKLVTQFAGGSAPDVIQNEAADNAGFSRQGYLLDLGSMIPADLKSDIPDPIWQSVTVDGKITSVPYMTQVYALFVNASKLEQAGIEIPTDAGDGWTWDQLRSNAKKLTKGKTVGFAWGLKQPAQGIISESLSYDGTFFSGEPAKPTIKVGPNELKVPQTLHTMLFQDKSMSPSSITLGGSDVVPGFVGGKYATVLAGNYIASQLETDAPKSLDWRILPLLKGTNDHQAANPQTFSIARQSKHPKEAMQFIQFMMQSDHVAALSEADSLIPVTKSAGAAVSEKKGDTHGWPAILNSQESLVNTPAYQADNFTEWKTTTANPAYQEYLGGKIDEAGLAKKLTDGWQRANQ</sequence>
<evidence type="ECO:0000313" key="3">
    <source>
        <dbReference type="Proteomes" id="UP000199103"/>
    </source>
</evidence>
<feature type="signal peptide" evidence="1">
    <location>
        <begin position="1"/>
        <end position="25"/>
    </location>
</feature>
<dbReference type="InterPro" id="IPR006059">
    <property type="entry name" value="SBP"/>
</dbReference>
<dbReference type="STRING" id="630515.SAMN04489812_4873"/>
<feature type="chain" id="PRO_5009267137" evidence="1">
    <location>
        <begin position="26"/>
        <end position="435"/>
    </location>
</feature>
<dbReference type="PANTHER" id="PTHR43649:SF30">
    <property type="entry name" value="ABC TRANSPORTER SUBSTRATE-BINDING PROTEIN"/>
    <property type="match status" value="1"/>
</dbReference>
<dbReference type="SUPFAM" id="SSF53850">
    <property type="entry name" value="Periplasmic binding protein-like II"/>
    <property type="match status" value="1"/>
</dbReference>
<dbReference type="PANTHER" id="PTHR43649">
    <property type="entry name" value="ARABINOSE-BINDING PROTEIN-RELATED"/>
    <property type="match status" value="1"/>
</dbReference>
<dbReference type="PROSITE" id="PS51257">
    <property type="entry name" value="PROKAR_LIPOPROTEIN"/>
    <property type="match status" value="1"/>
</dbReference>
<evidence type="ECO:0000313" key="2">
    <source>
        <dbReference type="EMBL" id="SDT26693.1"/>
    </source>
</evidence>
<dbReference type="CDD" id="cd13585">
    <property type="entry name" value="PBP2_TMBP_like"/>
    <property type="match status" value="1"/>
</dbReference>